<dbReference type="Pfam" id="PF00005">
    <property type="entry name" value="ABC_tran"/>
    <property type="match status" value="1"/>
</dbReference>
<keyword evidence="2" id="KW-0813">Transport</keyword>
<keyword evidence="4" id="KW-0547">Nucleotide-binding</keyword>
<dbReference type="PROSITE" id="PS50893">
    <property type="entry name" value="ABC_TRANSPORTER_2"/>
    <property type="match status" value="1"/>
</dbReference>
<dbReference type="AlphaFoldDB" id="A0A0D1K3C8"/>
<dbReference type="GO" id="GO:0016020">
    <property type="term" value="C:membrane"/>
    <property type="evidence" value="ECO:0007669"/>
    <property type="project" value="InterPro"/>
</dbReference>
<comment type="similarity">
    <text evidence="1">Belongs to the ABC transporter superfamily.</text>
</comment>
<dbReference type="FunFam" id="3.40.50.300:FF:003010">
    <property type="entry name" value="Teichoic acids export ATP-binding protein TagH"/>
    <property type="match status" value="1"/>
</dbReference>
<evidence type="ECO:0000313" key="10">
    <source>
        <dbReference type="Proteomes" id="UP000032287"/>
    </source>
</evidence>
<keyword evidence="9" id="KW-0378">Hydrolase</keyword>
<dbReference type="InterPro" id="IPR003593">
    <property type="entry name" value="AAA+_ATPase"/>
</dbReference>
<dbReference type="GO" id="GO:0140359">
    <property type="term" value="F:ABC-type transporter activity"/>
    <property type="evidence" value="ECO:0007669"/>
    <property type="project" value="InterPro"/>
</dbReference>
<dbReference type="STRING" id="137591.AO080_09185"/>
<dbReference type="SMART" id="SM00382">
    <property type="entry name" value="AAA"/>
    <property type="match status" value="1"/>
</dbReference>
<dbReference type="InterPro" id="IPR050683">
    <property type="entry name" value="Bact_Polysacc_Export_ATP-bd"/>
</dbReference>
<dbReference type="PANTHER" id="PTHR46743">
    <property type="entry name" value="TEICHOIC ACIDS EXPORT ATP-BINDING PROTEIN TAGH"/>
    <property type="match status" value="1"/>
</dbReference>
<dbReference type="PATRIC" id="fig|137591.25.peg.1506"/>
<dbReference type="PROSITE" id="PS00211">
    <property type="entry name" value="ABC_TRANSPORTER_1"/>
    <property type="match status" value="1"/>
</dbReference>
<evidence type="ECO:0000256" key="3">
    <source>
        <dbReference type="ARBA" id="ARBA00022475"/>
    </source>
</evidence>
<comment type="caution">
    <text evidence="9">The sequence shown here is derived from an EMBL/GenBank/DDBJ whole genome shotgun (WGS) entry which is preliminary data.</text>
</comment>
<evidence type="ECO:0000256" key="6">
    <source>
        <dbReference type="ARBA" id="ARBA00022967"/>
    </source>
</evidence>
<proteinExistence type="inferred from homology"/>
<dbReference type="InterPro" id="IPR015860">
    <property type="entry name" value="ABC_transpr_TagH-like"/>
</dbReference>
<dbReference type="Proteomes" id="UP000032287">
    <property type="component" value="Unassembled WGS sequence"/>
</dbReference>
<dbReference type="CDD" id="cd03220">
    <property type="entry name" value="ABC_KpsT_Wzt"/>
    <property type="match status" value="1"/>
</dbReference>
<keyword evidence="7" id="KW-0472">Membrane</keyword>
<protein>
    <submittedName>
        <fullName evidence="9">TagH protein</fullName>
        <ecNumber evidence="9">3.6.3.40</ecNumber>
    </submittedName>
</protein>
<keyword evidence="10" id="KW-1185">Reference proteome</keyword>
<dbReference type="InterPro" id="IPR003439">
    <property type="entry name" value="ABC_transporter-like_ATP-bd"/>
</dbReference>
<accession>A0A0D1K3C8</accession>
<dbReference type="GO" id="GO:0005524">
    <property type="term" value="F:ATP binding"/>
    <property type="evidence" value="ECO:0007669"/>
    <property type="project" value="UniProtKB-KW"/>
</dbReference>
<dbReference type="EMBL" id="JWHU01000034">
    <property type="protein sequence ID" value="KIU19519.1"/>
    <property type="molecule type" value="Genomic_DNA"/>
</dbReference>
<keyword evidence="6" id="KW-1278">Translocase</keyword>
<gene>
    <name evidence="9" type="primary">tagH</name>
    <name evidence="9" type="ORF">QX99_01535</name>
</gene>
<sequence>MDEIVTNENRTLKVRAEYVTKQYEMAPTKSDKMKSLFLKTNFPKFWAVRGVSFEAYEGETIAVVGTNGSGKSTLMKIVSGIVPPTTGKVEINGETSLIAINAGLKGNMSGRENIRLKALMLGMTDSEIDEKMDDIIAFSELGDFIDQQVKNYSSGMKSKLGFSISVHTNPDILIVDEALSVGDATFNRKSLAKIKEFQEQGKTIFFVSHSLGQVREMADKVLWMHYGEVRQFGPTKEVMDAYDKFVSDYKKLSGKEQAKYRNDYRKAQQEFTVDKFYESELKKQRKSLNLDVLPAKEETRIYEATHKRHLAETWSKTEKIVFTGLVLLTLFVADKVVLNLGMKNIIENPSSLVTNWAPSKIHSLNERHAHIQSIRNGKEK</sequence>
<reference evidence="9 10" key="1">
    <citation type="journal article" date="2015" name="Microbiology (Mosc.)">
        <title>Genomics of the Weissella cibaria species with an examination of its metabolic traits.</title>
        <authorList>
            <person name="Lynch K.M."/>
            <person name="Lucid A."/>
            <person name="Arendt E.K."/>
            <person name="Sleator R.D."/>
            <person name="Lucey B."/>
            <person name="Coffey A."/>
        </authorList>
    </citation>
    <scope>NUCLEOTIDE SEQUENCE [LARGE SCALE GENOMIC DNA]</scope>
    <source>
        <strain evidence="9 10">MG1</strain>
    </source>
</reference>
<evidence type="ECO:0000259" key="8">
    <source>
        <dbReference type="PROSITE" id="PS50893"/>
    </source>
</evidence>
<dbReference type="RefSeq" id="WP_043711743.1">
    <property type="nucleotide sequence ID" value="NZ_JALOCT010000001.1"/>
</dbReference>
<organism evidence="9 10">
    <name type="scientific">Weissella cibaria</name>
    <dbReference type="NCBI Taxonomy" id="137591"/>
    <lineage>
        <taxon>Bacteria</taxon>
        <taxon>Bacillati</taxon>
        <taxon>Bacillota</taxon>
        <taxon>Bacilli</taxon>
        <taxon>Lactobacillales</taxon>
        <taxon>Lactobacillaceae</taxon>
        <taxon>Weissella</taxon>
    </lineage>
</organism>
<dbReference type="SUPFAM" id="SSF52540">
    <property type="entry name" value="P-loop containing nucleoside triphosphate hydrolases"/>
    <property type="match status" value="1"/>
</dbReference>
<name>A0A0D1K3C8_9LACO</name>
<evidence type="ECO:0000256" key="5">
    <source>
        <dbReference type="ARBA" id="ARBA00022840"/>
    </source>
</evidence>
<keyword evidence="5" id="KW-0067">ATP-binding</keyword>
<feature type="domain" description="ABC transporter" evidence="8">
    <location>
        <begin position="31"/>
        <end position="251"/>
    </location>
</feature>
<dbReference type="InterPro" id="IPR027417">
    <property type="entry name" value="P-loop_NTPase"/>
</dbReference>
<dbReference type="Gene3D" id="3.40.50.300">
    <property type="entry name" value="P-loop containing nucleotide triphosphate hydrolases"/>
    <property type="match status" value="1"/>
</dbReference>
<dbReference type="InterPro" id="IPR017871">
    <property type="entry name" value="ABC_transporter-like_CS"/>
</dbReference>
<evidence type="ECO:0000256" key="1">
    <source>
        <dbReference type="ARBA" id="ARBA00005417"/>
    </source>
</evidence>
<evidence type="ECO:0000256" key="7">
    <source>
        <dbReference type="ARBA" id="ARBA00023136"/>
    </source>
</evidence>
<dbReference type="EC" id="3.6.3.40" evidence="9"/>
<dbReference type="GO" id="GO:0016887">
    <property type="term" value="F:ATP hydrolysis activity"/>
    <property type="evidence" value="ECO:0007669"/>
    <property type="project" value="InterPro"/>
</dbReference>
<evidence type="ECO:0000256" key="2">
    <source>
        <dbReference type="ARBA" id="ARBA00022448"/>
    </source>
</evidence>
<dbReference type="PANTHER" id="PTHR46743:SF2">
    <property type="entry name" value="TEICHOIC ACIDS EXPORT ATP-BINDING PROTEIN TAGH"/>
    <property type="match status" value="1"/>
</dbReference>
<keyword evidence="3" id="KW-1003">Cell membrane</keyword>
<evidence type="ECO:0000313" key="9">
    <source>
        <dbReference type="EMBL" id="KIU19519.1"/>
    </source>
</evidence>
<evidence type="ECO:0000256" key="4">
    <source>
        <dbReference type="ARBA" id="ARBA00022741"/>
    </source>
</evidence>